<gene>
    <name evidence="1" type="ORF">LCMAC201_00600</name>
</gene>
<accession>A0A481YVC8</accession>
<organism evidence="1">
    <name type="scientific">Marseillevirus LCMAC201</name>
    <dbReference type="NCBI Taxonomy" id="2506605"/>
    <lineage>
        <taxon>Viruses</taxon>
        <taxon>Varidnaviria</taxon>
        <taxon>Bamfordvirae</taxon>
        <taxon>Nucleocytoviricota</taxon>
        <taxon>Megaviricetes</taxon>
        <taxon>Pimascovirales</taxon>
        <taxon>Pimascovirales incertae sedis</taxon>
        <taxon>Marseilleviridae</taxon>
    </lineage>
</organism>
<dbReference type="EMBL" id="MK500345">
    <property type="protein sequence ID" value="QBK87158.1"/>
    <property type="molecule type" value="Genomic_DNA"/>
</dbReference>
<name>A0A481YVC8_9VIRU</name>
<protein>
    <submittedName>
        <fullName evidence="1">Uncharacterized protein</fullName>
    </submittedName>
</protein>
<sequence>MELALSIEAANGSHQVVDLSTDPRFSRTHFDDETGTFAASKNVIETFVYFL</sequence>
<proteinExistence type="predicted"/>
<reference evidence="1" key="1">
    <citation type="journal article" date="2019" name="MBio">
        <title>Virus Genomes from Deep Sea Sediments Expand the Ocean Megavirome and Support Independent Origins of Viral Gigantism.</title>
        <authorList>
            <person name="Backstrom D."/>
            <person name="Yutin N."/>
            <person name="Jorgensen S.L."/>
            <person name="Dharamshi J."/>
            <person name="Homa F."/>
            <person name="Zaremba-Niedwiedzka K."/>
            <person name="Spang A."/>
            <person name="Wolf Y.I."/>
            <person name="Koonin E.V."/>
            <person name="Ettema T.J."/>
        </authorList>
    </citation>
    <scope>NUCLEOTIDE SEQUENCE</scope>
</reference>
<evidence type="ECO:0000313" key="1">
    <source>
        <dbReference type="EMBL" id="QBK87158.1"/>
    </source>
</evidence>